<dbReference type="SUPFAM" id="SSF141000">
    <property type="entry name" value="Glu-tRNAGln amidotransferase C subunit"/>
    <property type="match status" value="1"/>
</dbReference>
<proteinExistence type="inferred from homology"/>
<dbReference type="GO" id="GO:0050566">
    <property type="term" value="F:asparaginyl-tRNA synthase (glutamine-hydrolyzing) activity"/>
    <property type="evidence" value="ECO:0007669"/>
    <property type="project" value="RHEA"/>
</dbReference>
<dbReference type="EMBL" id="MHLA01000025">
    <property type="protein sequence ID" value="OGY98977.1"/>
    <property type="molecule type" value="Genomic_DNA"/>
</dbReference>
<keyword evidence="1" id="KW-0067">ATP-binding</keyword>
<dbReference type="NCBIfam" id="TIGR00135">
    <property type="entry name" value="gatC"/>
    <property type="match status" value="1"/>
</dbReference>
<evidence type="ECO:0000256" key="1">
    <source>
        <dbReference type="HAMAP-Rule" id="MF_00122"/>
    </source>
</evidence>
<organism evidence="2 3">
    <name type="scientific">Candidatus Liptonbacteria bacterium RIFCSPLOWO2_01_FULL_52_25</name>
    <dbReference type="NCBI Taxonomy" id="1798650"/>
    <lineage>
        <taxon>Bacteria</taxon>
        <taxon>Candidatus Liptoniibacteriota</taxon>
    </lineage>
</organism>
<gene>
    <name evidence="1" type="primary">gatC</name>
    <name evidence="2" type="ORF">A2945_03990</name>
</gene>
<keyword evidence="1" id="KW-0648">Protein biosynthesis</keyword>
<dbReference type="Pfam" id="PF02686">
    <property type="entry name" value="GatC"/>
    <property type="match status" value="1"/>
</dbReference>
<accession>A0A1G2CEX7</accession>
<dbReference type="STRING" id="1798650.A2945_03990"/>
<dbReference type="GO" id="GO:0070681">
    <property type="term" value="P:glutaminyl-tRNAGln biosynthesis via transamidation"/>
    <property type="evidence" value="ECO:0007669"/>
    <property type="project" value="TreeGrafter"/>
</dbReference>
<comment type="catalytic activity">
    <reaction evidence="1">
        <text>L-aspartyl-tRNA(Asn) + L-glutamine + ATP + H2O = L-asparaginyl-tRNA(Asn) + L-glutamate + ADP + phosphate + 2 H(+)</text>
        <dbReference type="Rhea" id="RHEA:14513"/>
        <dbReference type="Rhea" id="RHEA-COMP:9674"/>
        <dbReference type="Rhea" id="RHEA-COMP:9677"/>
        <dbReference type="ChEBI" id="CHEBI:15377"/>
        <dbReference type="ChEBI" id="CHEBI:15378"/>
        <dbReference type="ChEBI" id="CHEBI:29985"/>
        <dbReference type="ChEBI" id="CHEBI:30616"/>
        <dbReference type="ChEBI" id="CHEBI:43474"/>
        <dbReference type="ChEBI" id="CHEBI:58359"/>
        <dbReference type="ChEBI" id="CHEBI:78515"/>
        <dbReference type="ChEBI" id="CHEBI:78516"/>
        <dbReference type="ChEBI" id="CHEBI:456216"/>
    </reaction>
</comment>
<comment type="subunit">
    <text evidence="1">Heterotrimer of A, B and C subunits.</text>
</comment>
<keyword evidence="1" id="KW-0547">Nucleotide-binding</keyword>
<comment type="catalytic activity">
    <reaction evidence="1">
        <text>L-glutamyl-tRNA(Gln) + L-glutamine + ATP + H2O = L-glutaminyl-tRNA(Gln) + L-glutamate + ADP + phosphate + H(+)</text>
        <dbReference type="Rhea" id="RHEA:17521"/>
        <dbReference type="Rhea" id="RHEA-COMP:9681"/>
        <dbReference type="Rhea" id="RHEA-COMP:9684"/>
        <dbReference type="ChEBI" id="CHEBI:15377"/>
        <dbReference type="ChEBI" id="CHEBI:15378"/>
        <dbReference type="ChEBI" id="CHEBI:29985"/>
        <dbReference type="ChEBI" id="CHEBI:30616"/>
        <dbReference type="ChEBI" id="CHEBI:43474"/>
        <dbReference type="ChEBI" id="CHEBI:58359"/>
        <dbReference type="ChEBI" id="CHEBI:78520"/>
        <dbReference type="ChEBI" id="CHEBI:78521"/>
        <dbReference type="ChEBI" id="CHEBI:456216"/>
    </reaction>
</comment>
<dbReference type="GO" id="GO:0006412">
    <property type="term" value="P:translation"/>
    <property type="evidence" value="ECO:0007669"/>
    <property type="project" value="UniProtKB-UniRule"/>
</dbReference>
<keyword evidence="1" id="KW-0436">Ligase</keyword>
<dbReference type="GO" id="GO:0005524">
    <property type="term" value="F:ATP binding"/>
    <property type="evidence" value="ECO:0007669"/>
    <property type="project" value="UniProtKB-KW"/>
</dbReference>
<dbReference type="InterPro" id="IPR003837">
    <property type="entry name" value="GatC"/>
</dbReference>
<evidence type="ECO:0000313" key="2">
    <source>
        <dbReference type="EMBL" id="OGY98977.1"/>
    </source>
</evidence>
<dbReference type="EC" id="6.3.5.-" evidence="1"/>
<dbReference type="HAMAP" id="MF_00122">
    <property type="entry name" value="GatC"/>
    <property type="match status" value="1"/>
</dbReference>
<comment type="function">
    <text evidence="1">Allows the formation of correctly charged Asn-tRNA(Asn) or Gln-tRNA(Gln) through the transamidation of misacylated Asp-tRNA(Asn) or Glu-tRNA(Gln) in organisms which lack either or both of asparaginyl-tRNA or glutaminyl-tRNA synthetases. The reaction takes place in the presence of glutamine and ATP through an activated phospho-Asp-tRNA(Asn) or phospho-Glu-tRNA(Gln).</text>
</comment>
<dbReference type="PANTHER" id="PTHR15004:SF0">
    <property type="entry name" value="GLUTAMYL-TRNA(GLN) AMIDOTRANSFERASE SUBUNIT C, MITOCHONDRIAL"/>
    <property type="match status" value="1"/>
</dbReference>
<dbReference type="Proteomes" id="UP000178880">
    <property type="component" value="Unassembled WGS sequence"/>
</dbReference>
<comment type="similarity">
    <text evidence="1">Belongs to the GatC family.</text>
</comment>
<dbReference type="GO" id="GO:0006450">
    <property type="term" value="P:regulation of translational fidelity"/>
    <property type="evidence" value="ECO:0007669"/>
    <property type="project" value="InterPro"/>
</dbReference>
<dbReference type="PANTHER" id="PTHR15004">
    <property type="entry name" value="GLUTAMYL-TRNA(GLN) AMIDOTRANSFERASE SUBUNIT C, MITOCHONDRIAL"/>
    <property type="match status" value="1"/>
</dbReference>
<reference evidence="2 3" key="1">
    <citation type="journal article" date="2016" name="Nat. Commun.">
        <title>Thousands of microbial genomes shed light on interconnected biogeochemical processes in an aquifer system.</title>
        <authorList>
            <person name="Anantharaman K."/>
            <person name="Brown C.T."/>
            <person name="Hug L.A."/>
            <person name="Sharon I."/>
            <person name="Castelle C.J."/>
            <person name="Probst A.J."/>
            <person name="Thomas B.C."/>
            <person name="Singh A."/>
            <person name="Wilkins M.J."/>
            <person name="Karaoz U."/>
            <person name="Brodie E.L."/>
            <person name="Williams K.H."/>
            <person name="Hubbard S.S."/>
            <person name="Banfield J.F."/>
        </authorList>
    </citation>
    <scope>NUCLEOTIDE SEQUENCE [LARGE SCALE GENOMIC DNA]</scope>
</reference>
<dbReference type="InterPro" id="IPR036113">
    <property type="entry name" value="Asp/Glu-ADT_sf_sub_c"/>
</dbReference>
<name>A0A1G2CEX7_9BACT</name>
<evidence type="ECO:0000313" key="3">
    <source>
        <dbReference type="Proteomes" id="UP000178880"/>
    </source>
</evidence>
<sequence>MSSPIDKKTLAHLAKLARIELGPDEEEKLLKDLGGIFSHFKELEALDTSGVAPLTGGSDLQNVFRDDGERENTNQKAGIEQFPETHDGFLKVPPVFE</sequence>
<dbReference type="AlphaFoldDB" id="A0A1G2CEX7"/>
<comment type="caution">
    <text evidence="2">The sequence shown here is derived from an EMBL/GenBank/DDBJ whole genome shotgun (WGS) entry which is preliminary data.</text>
</comment>
<dbReference type="GO" id="GO:0050567">
    <property type="term" value="F:glutaminyl-tRNA synthase (glutamine-hydrolyzing) activity"/>
    <property type="evidence" value="ECO:0007669"/>
    <property type="project" value="UniProtKB-UniRule"/>
</dbReference>
<dbReference type="Gene3D" id="1.10.20.60">
    <property type="entry name" value="Glu-tRNAGln amidotransferase C subunit, N-terminal domain"/>
    <property type="match status" value="1"/>
</dbReference>
<protein>
    <recommendedName>
        <fullName evidence="1">Aspartyl/glutamyl-tRNA(Asn/Gln) amidotransferase subunit C</fullName>
        <shortName evidence="1">Asp/Glu-ADT subunit C</shortName>
        <ecNumber evidence="1">6.3.5.-</ecNumber>
    </recommendedName>
</protein>